<evidence type="ECO:0000256" key="1">
    <source>
        <dbReference type="PROSITE-ProRule" id="PRU00285"/>
    </source>
</evidence>
<dbReference type="CDD" id="cd06464">
    <property type="entry name" value="ACD_sHsps-like"/>
    <property type="match status" value="1"/>
</dbReference>
<dbReference type="AlphaFoldDB" id="A0A160PGH1"/>
<sequence length="158" mass="17027">MNLKSLLTLGHRSHAPSADLGAMPLPSHSLVESMLGDLRLGLPLFQGGAVPRMDVVEKDGKVEITAELPGLARDDVKVELADDTLVISGEKRQEKEQTEGARKVTERSYGAFVRSLELPAGIKAEDIQASMDKGILTVTLPKGALPPREPKRIDIKSP</sequence>
<dbReference type="OrthoDB" id="9808910at2"/>
<dbReference type="EMBL" id="AP014809">
    <property type="protein sequence ID" value="BAU92389.1"/>
    <property type="molecule type" value="Genomic_DNA"/>
</dbReference>
<reference evidence="4 5" key="1">
    <citation type="journal article" date="2016" name="Genome Announc.">
        <title>Complete Genome Sequence of Methylobacterium populi P-1M, Isolated from Pink-Pigmented Household Biofilm.</title>
        <authorList>
            <person name="Morohoshi T."/>
            <person name="Ikeda T."/>
        </authorList>
    </citation>
    <scope>NUCLEOTIDE SEQUENCE [LARGE SCALE GENOMIC DNA]</scope>
    <source>
        <strain evidence="4 5">P-1M</strain>
    </source>
</reference>
<dbReference type="PANTHER" id="PTHR11527">
    <property type="entry name" value="HEAT-SHOCK PROTEIN 20 FAMILY MEMBER"/>
    <property type="match status" value="1"/>
</dbReference>
<dbReference type="PROSITE" id="PS01031">
    <property type="entry name" value="SHSP"/>
    <property type="match status" value="1"/>
</dbReference>
<dbReference type="RefSeq" id="WP_096486348.1">
    <property type="nucleotide sequence ID" value="NZ_AP014809.1"/>
</dbReference>
<evidence type="ECO:0000259" key="3">
    <source>
        <dbReference type="PROSITE" id="PS01031"/>
    </source>
</evidence>
<gene>
    <name evidence="4" type="ORF">MPPM_3784</name>
</gene>
<keyword evidence="4" id="KW-0346">Stress response</keyword>
<evidence type="ECO:0000313" key="4">
    <source>
        <dbReference type="EMBL" id="BAU92389.1"/>
    </source>
</evidence>
<organism evidence="4 5">
    <name type="scientific">Methylorubrum populi</name>
    <dbReference type="NCBI Taxonomy" id="223967"/>
    <lineage>
        <taxon>Bacteria</taxon>
        <taxon>Pseudomonadati</taxon>
        <taxon>Pseudomonadota</taxon>
        <taxon>Alphaproteobacteria</taxon>
        <taxon>Hyphomicrobiales</taxon>
        <taxon>Methylobacteriaceae</taxon>
        <taxon>Methylorubrum</taxon>
    </lineage>
</organism>
<dbReference type="InterPro" id="IPR031107">
    <property type="entry name" value="Small_HSP"/>
</dbReference>
<feature type="domain" description="SHSP" evidence="3">
    <location>
        <begin position="44"/>
        <end position="158"/>
    </location>
</feature>
<name>A0A160PGH1_9HYPH</name>
<comment type="similarity">
    <text evidence="1 2">Belongs to the small heat shock protein (HSP20) family.</text>
</comment>
<accession>A0A160PGH1</accession>
<protein>
    <submittedName>
        <fullName evidence="4">Molecular chaperone, heat shock Hsp20 family</fullName>
    </submittedName>
</protein>
<dbReference type="Gene3D" id="2.60.40.790">
    <property type="match status" value="1"/>
</dbReference>
<proteinExistence type="inferred from homology"/>
<dbReference type="InterPro" id="IPR008978">
    <property type="entry name" value="HSP20-like_chaperone"/>
</dbReference>
<dbReference type="SUPFAM" id="SSF49764">
    <property type="entry name" value="HSP20-like chaperones"/>
    <property type="match status" value="1"/>
</dbReference>
<evidence type="ECO:0000256" key="2">
    <source>
        <dbReference type="RuleBase" id="RU003616"/>
    </source>
</evidence>
<dbReference type="Pfam" id="PF00011">
    <property type="entry name" value="HSP20"/>
    <property type="match status" value="1"/>
</dbReference>
<dbReference type="InterPro" id="IPR002068">
    <property type="entry name" value="A-crystallin/Hsp20_dom"/>
</dbReference>
<evidence type="ECO:0000313" key="5">
    <source>
        <dbReference type="Proteomes" id="UP000218288"/>
    </source>
</evidence>
<dbReference type="Proteomes" id="UP000218288">
    <property type="component" value="Chromosome"/>
</dbReference>